<dbReference type="InterPro" id="IPR027417">
    <property type="entry name" value="P-loop_NTPase"/>
</dbReference>
<dbReference type="PANTHER" id="PTHR47981">
    <property type="entry name" value="RAB FAMILY"/>
    <property type="match status" value="1"/>
</dbReference>
<feature type="region of interest" description="Disordered" evidence="7">
    <location>
        <begin position="183"/>
        <end position="222"/>
    </location>
</feature>
<keyword evidence="3 6" id="KW-0342">GTP-binding</keyword>
<evidence type="ECO:0000313" key="8">
    <source>
        <dbReference type="Proteomes" id="UP000095280"/>
    </source>
</evidence>
<dbReference type="SMART" id="SM00173">
    <property type="entry name" value="RAS"/>
    <property type="match status" value="1"/>
</dbReference>
<evidence type="ECO:0000256" key="5">
    <source>
        <dbReference type="ARBA" id="ARBA00023289"/>
    </source>
</evidence>
<proteinExistence type="inferred from homology"/>
<dbReference type="GO" id="GO:0005802">
    <property type="term" value="C:trans-Golgi network"/>
    <property type="evidence" value="ECO:0007669"/>
    <property type="project" value="UniProtKB-UniRule"/>
</dbReference>
<name>A0A1I8GIF4_9PLAT</name>
<evidence type="ECO:0000256" key="1">
    <source>
        <dbReference type="ARBA" id="ARBA00006270"/>
    </source>
</evidence>
<dbReference type="GO" id="GO:0008333">
    <property type="term" value="P:endosome to lysosome transport"/>
    <property type="evidence" value="ECO:0007669"/>
    <property type="project" value="TreeGrafter"/>
</dbReference>
<keyword evidence="6" id="KW-0472">Membrane</keyword>
<comment type="function">
    <text evidence="6">The small GTPases Rab are key regulators in vesicle trafficking.</text>
</comment>
<keyword evidence="8" id="KW-1185">Reference proteome</keyword>
<dbReference type="PRINTS" id="PR00449">
    <property type="entry name" value="RASTRNSFRMNG"/>
</dbReference>
<dbReference type="AlphaFoldDB" id="A0A1I8GIF4"/>
<dbReference type="Pfam" id="PF00071">
    <property type="entry name" value="Ras"/>
    <property type="match status" value="1"/>
</dbReference>
<dbReference type="GO" id="GO:0003924">
    <property type="term" value="F:GTPase activity"/>
    <property type="evidence" value="ECO:0007669"/>
    <property type="project" value="UniProtKB-UniRule"/>
</dbReference>
<comment type="subcellular location">
    <subcellularLocation>
        <location evidence="6">Membrane</location>
        <topology evidence="6">Lipid-anchor</topology>
    </subcellularLocation>
</comment>
<dbReference type="PROSITE" id="PS51419">
    <property type="entry name" value="RAB"/>
    <property type="match status" value="1"/>
</dbReference>
<organism evidence="8 9">
    <name type="scientific">Macrostomum lignano</name>
    <dbReference type="NCBI Taxonomy" id="282301"/>
    <lineage>
        <taxon>Eukaryota</taxon>
        <taxon>Metazoa</taxon>
        <taxon>Spiralia</taxon>
        <taxon>Lophotrochozoa</taxon>
        <taxon>Platyhelminthes</taxon>
        <taxon>Rhabditophora</taxon>
        <taxon>Macrostomorpha</taxon>
        <taxon>Macrostomida</taxon>
        <taxon>Macrostomidae</taxon>
        <taxon>Macrostomum</taxon>
    </lineage>
</organism>
<dbReference type="PANTHER" id="PTHR47981:SF42">
    <property type="entry name" value="RAS-RELATED PROTEIN RAB-7L1-LIKE ISOFORM X1"/>
    <property type="match status" value="1"/>
</dbReference>
<evidence type="ECO:0000256" key="2">
    <source>
        <dbReference type="ARBA" id="ARBA00022741"/>
    </source>
</evidence>
<dbReference type="GO" id="GO:0005764">
    <property type="term" value="C:lysosome"/>
    <property type="evidence" value="ECO:0007669"/>
    <property type="project" value="TreeGrafter"/>
</dbReference>
<accession>A0A1I8GIF4</accession>
<evidence type="ECO:0000313" key="9">
    <source>
        <dbReference type="WBParaSite" id="maker-uti_cns_0002052-snap-gene-0.9-mRNA-1"/>
    </source>
</evidence>
<dbReference type="SMART" id="SM00175">
    <property type="entry name" value="RAB"/>
    <property type="match status" value="1"/>
</dbReference>
<feature type="compositionally biased region" description="Basic and acidic residues" evidence="7">
    <location>
        <begin position="203"/>
        <end position="214"/>
    </location>
</feature>
<dbReference type="SMART" id="SM00176">
    <property type="entry name" value="RAN"/>
    <property type="match status" value="1"/>
</dbReference>
<dbReference type="GO" id="GO:0005770">
    <property type="term" value="C:late endosome"/>
    <property type="evidence" value="ECO:0007669"/>
    <property type="project" value="TreeGrafter"/>
</dbReference>
<dbReference type="GO" id="GO:0090385">
    <property type="term" value="P:phagosome-lysosome fusion"/>
    <property type="evidence" value="ECO:0007669"/>
    <property type="project" value="TreeGrafter"/>
</dbReference>
<dbReference type="GO" id="GO:0045335">
    <property type="term" value="C:phagocytic vesicle"/>
    <property type="evidence" value="ECO:0007669"/>
    <property type="project" value="TreeGrafter"/>
</dbReference>
<dbReference type="WBParaSite" id="maker-uti_cns_0002052-snap-gene-0.9-mRNA-1">
    <property type="protein sequence ID" value="maker-uti_cns_0002052-snap-gene-0.9-mRNA-1"/>
    <property type="gene ID" value="maker-uti_cns_0002052-snap-gene-0.9"/>
</dbReference>
<sequence>IREEKEMERLFKILIIGDGTVGKTSFVQRYVNDVFRQDYKSTIGVDFALKVVKWSDTETIKLQMWDIAGQERFTSMTRVYYKDANAAIVMFDLTAKNTFHSALKWKRDLDSKCSLSDGSPVPAILLANKCDLQRREVDQAEVEGFCREHEFIGWTETSAKEGVMVDEAMRFLIEAVLAKSSRLGDSGEGADGDGSGNGAGTIKLERSYRQDSDGASRSGCSC</sequence>
<evidence type="ECO:0000256" key="7">
    <source>
        <dbReference type="SAM" id="MobiDB-lite"/>
    </source>
</evidence>
<evidence type="ECO:0000256" key="4">
    <source>
        <dbReference type="ARBA" id="ARBA00023288"/>
    </source>
</evidence>
<feature type="compositionally biased region" description="Gly residues" evidence="7">
    <location>
        <begin position="186"/>
        <end position="199"/>
    </location>
</feature>
<dbReference type="CDD" id="cd04107">
    <property type="entry name" value="Rab32_Rab38"/>
    <property type="match status" value="1"/>
</dbReference>
<dbReference type="GO" id="GO:0005525">
    <property type="term" value="F:GTP binding"/>
    <property type="evidence" value="ECO:0007669"/>
    <property type="project" value="UniProtKB-UniRule"/>
</dbReference>
<dbReference type="GO" id="GO:0016020">
    <property type="term" value="C:membrane"/>
    <property type="evidence" value="ECO:0007669"/>
    <property type="project" value="UniProtKB-SubCell"/>
</dbReference>
<comment type="similarity">
    <text evidence="1 6">Belongs to the small GTPase superfamily. Rab family.</text>
</comment>
<dbReference type="Proteomes" id="UP000095280">
    <property type="component" value="Unplaced"/>
</dbReference>
<dbReference type="PROSITE" id="PS51420">
    <property type="entry name" value="RHO"/>
    <property type="match status" value="1"/>
</dbReference>
<keyword evidence="5 6" id="KW-0636">Prenylation</keyword>
<dbReference type="Gene3D" id="3.40.50.300">
    <property type="entry name" value="P-loop containing nucleotide triphosphate hydrolases"/>
    <property type="match status" value="1"/>
</dbReference>
<dbReference type="SMART" id="SM00174">
    <property type="entry name" value="RHO"/>
    <property type="match status" value="1"/>
</dbReference>
<dbReference type="PROSITE" id="PS51421">
    <property type="entry name" value="RAS"/>
    <property type="match status" value="1"/>
</dbReference>
<dbReference type="InterPro" id="IPR001806">
    <property type="entry name" value="Small_GTPase"/>
</dbReference>
<dbReference type="InterPro" id="IPR005225">
    <property type="entry name" value="Small_GTP-bd"/>
</dbReference>
<dbReference type="SUPFAM" id="SSF52540">
    <property type="entry name" value="P-loop containing nucleoside triphosphate hydrolases"/>
    <property type="match status" value="1"/>
</dbReference>
<evidence type="ECO:0000256" key="3">
    <source>
        <dbReference type="ARBA" id="ARBA00023134"/>
    </source>
</evidence>
<evidence type="ECO:0000256" key="6">
    <source>
        <dbReference type="RuleBase" id="RU367128"/>
    </source>
</evidence>
<reference evidence="9" key="1">
    <citation type="submission" date="2016-11" db="UniProtKB">
        <authorList>
            <consortium name="WormBaseParasite"/>
        </authorList>
    </citation>
    <scope>IDENTIFICATION</scope>
</reference>
<keyword evidence="2 6" id="KW-0547">Nucleotide-binding</keyword>
<protein>
    <recommendedName>
        <fullName evidence="6">Ras-related protein Rab</fullName>
    </recommendedName>
</protein>
<dbReference type="FunFam" id="3.40.50.300:FF:002133">
    <property type="entry name" value="Ras family protein"/>
    <property type="match status" value="1"/>
</dbReference>
<dbReference type="InterPro" id="IPR030697">
    <property type="entry name" value="Rab29/Rab38/Rab32"/>
</dbReference>
<dbReference type="NCBIfam" id="TIGR00231">
    <property type="entry name" value="small_GTP"/>
    <property type="match status" value="1"/>
</dbReference>
<keyword evidence="4 6" id="KW-0449">Lipoprotein</keyword>